<evidence type="ECO:0000313" key="2">
    <source>
        <dbReference type="EMBL" id="NYH25499.1"/>
    </source>
</evidence>
<organism evidence="1 4">
    <name type="scientific">Paraburkholderia bryophila</name>
    <dbReference type="NCBI Taxonomy" id="420952"/>
    <lineage>
        <taxon>Bacteria</taxon>
        <taxon>Pseudomonadati</taxon>
        <taxon>Pseudomonadota</taxon>
        <taxon>Betaproteobacteria</taxon>
        <taxon>Burkholderiales</taxon>
        <taxon>Burkholderiaceae</taxon>
        <taxon>Paraburkholderia</taxon>
    </lineage>
</organism>
<evidence type="ECO:0000313" key="1">
    <source>
        <dbReference type="EMBL" id="NYH16065.1"/>
    </source>
</evidence>
<comment type="caution">
    <text evidence="1">The sequence shown here is derived from an EMBL/GenBank/DDBJ whole genome shotgun (WGS) entry which is preliminary data.</text>
</comment>
<dbReference type="InterPro" id="IPR021783">
    <property type="entry name" value="DUF3348"/>
</dbReference>
<reference evidence="3 4" key="1">
    <citation type="submission" date="2020-07" db="EMBL/GenBank/DDBJ databases">
        <title>Exploring microbial biodiversity for novel pathways involved in the catabolism of aromatic compounds derived from lignin.</title>
        <authorList>
            <person name="Elkins J."/>
        </authorList>
    </citation>
    <scope>NUCLEOTIDE SEQUENCE [LARGE SCALE GENOMIC DNA]</scope>
    <source>
        <strain evidence="1 4">H2C3B</strain>
        <strain evidence="2 3">H2C3C</strain>
    </source>
</reference>
<evidence type="ECO:0000313" key="3">
    <source>
        <dbReference type="Proteomes" id="UP000540929"/>
    </source>
</evidence>
<gene>
    <name evidence="2" type="ORF">GGD40_005070</name>
    <name evidence="1" type="ORF">GGD41_003293</name>
</gene>
<name>A0A7Y9W8Y7_9BURK</name>
<keyword evidence="3" id="KW-1185">Reference proteome</keyword>
<protein>
    <recommendedName>
        <fullName evidence="5">DUF3348 family protein</fullName>
    </recommendedName>
</protein>
<proteinExistence type="predicted"/>
<dbReference type="EMBL" id="JACCAS010000002">
    <property type="protein sequence ID" value="NYH25499.1"/>
    <property type="molecule type" value="Genomic_DNA"/>
</dbReference>
<dbReference type="EMBL" id="JACCAU010000001">
    <property type="protein sequence ID" value="NYH16065.1"/>
    <property type="molecule type" value="Genomic_DNA"/>
</dbReference>
<accession>A0A7Y9W8Y7</accession>
<dbReference type="Pfam" id="PF11828">
    <property type="entry name" value="DUF3348"/>
    <property type="match status" value="1"/>
</dbReference>
<evidence type="ECO:0000313" key="4">
    <source>
        <dbReference type="Proteomes" id="UP000572540"/>
    </source>
</evidence>
<dbReference type="AlphaFoldDB" id="A0A7Y9W8Y7"/>
<evidence type="ECO:0008006" key="5">
    <source>
        <dbReference type="Google" id="ProtNLM"/>
    </source>
</evidence>
<dbReference type="RefSeq" id="WP_179712174.1">
    <property type="nucleotide sequence ID" value="NZ_JACCAS010000002.1"/>
</dbReference>
<sequence>MLQAPQRTALSGPALIRLLARLADVDVPESRQSLSDRLSQWLGWTDAIALSSALNGAPPAVPAGARAFGRAEEDECARVRVSLTKSVAGDSVLVASKRRGFAHPQAHPYGNPHAHMPSQPAPADAAPDYAVFRQRYQALQQSMETAVGTLRVRLRSLLAAKTPALARLAVLDAVMERALGERERNLLGSVPGLLAGHFERLRAAEQAALAAAVASDDVAAVTPGAWLDVFRKDMQSVLLAELDVRFQPVEGLLAALRTS</sequence>
<dbReference type="Proteomes" id="UP000572540">
    <property type="component" value="Unassembled WGS sequence"/>
</dbReference>
<dbReference type="Proteomes" id="UP000540929">
    <property type="component" value="Unassembled WGS sequence"/>
</dbReference>